<evidence type="ECO:0000256" key="3">
    <source>
        <dbReference type="ARBA" id="ARBA00012438"/>
    </source>
</evidence>
<dbReference type="InterPro" id="IPR003661">
    <property type="entry name" value="HisK_dim/P_dom"/>
</dbReference>
<evidence type="ECO:0000313" key="16">
    <source>
        <dbReference type="Proteomes" id="UP000595841"/>
    </source>
</evidence>
<name>A0A974SD11_9BACL</name>
<dbReference type="GO" id="GO:0005524">
    <property type="term" value="F:ATP binding"/>
    <property type="evidence" value="ECO:0007669"/>
    <property type="project" value="UniProtKB-KW"/>
</dbReference>
<evidence type="ECO:0000256" key="10">
    <source>
        <dbReference type="ARBA" id="ARBA00022989"/>
    </source>
</evidence>
<evidence type="ECO:0000256" key="13">
    <source>
        <dbReference type="SAM" id="Phobius"/>
    </source>
</evidence>
<feature type="transmembrane region" description="Helical" evidence="13">
    <location>
        <begin position="45"/>
        <end position="63"/>
    </location>
</feature>
<dbReference type="Pfam" id="PF02518">
    <property type="entry name" value="HATPase_c"/>
    <property type="match status" value="1"/>
</dbReference>
<keyword evidence="11" id="KW-0902">Two-component regulatory system</keyword>
<comment type="subcellular location">
    <subcellularLocation>
        <location evidence="2">Cell membrane</location>
        <topology evidence="2">Multi-pass membrane protein</topology>
    </subcellularLocation>
</comment>
<dbReference type="PANTHER" id="PTHR45453:SF2">
    <property type="entry name" value="HISTIDINE KINASE"/>
    <property type="match status" value="1"/>
</dbReference>
<dbReference type="PANTHER" id="PTHR45453">
    <property type="entry name" value="PHOSPHATE REGULON SENSOR PROTEIN PHOR"/>
    <property type="match status" value="1"/>
</dbReference>
<dbReference type="GO" id="GO:0000155">
    <property type="term" value="F:phosphorelay sensor kinase activity"/>
    <property type="evidence" value="ECO:0007669"/>
    <property type="project" value="InterPro"/>
</dbReference>
<comment type="catalytic activity">
    <reaction evidence="1">
        <text>ATP + protein L-histidine = ADP + protein N-phospho-L-histidine.</text>
        <dbReference type="EC" id="2.7.13.3"/>
    </reaction>
</comment>
<dbReference type="PROSITE" id="PS50109">
    <property type="entry name" value="HIS_KIN"/>
    <property type="match status" value="1"/>
</dbReference>
<organism evidence="15 16">
    <name type="scientific">Paenibacillus sonchi</name>
    <dbReference type="NCBI Taxonomy" id="373687"/>
    <lineage>
        <taxon>Bacteria</taxon>
        <taxon>Bacillati</taxon>
        <taxon>Bacillota</taxon>
        <taxon>Bacilli</taxon>
        <taxon>Bacillales</taxon>
        <taxon>Paenibacillaceae</taxon>
        <taxon>Paenibacillus</taxon>
        <taxon>Paenibacillus sonchi group</taxon>
    </lineage>
</organism>
<protein>
    <recommendedName>
        <fullName evidence="3">histidine kinase</fullName>
        <ecNumber evidence="3">2.7.13.3</ecNumber>
    </recommendedName>
</protein>
<dbReference type="InterPro" id="IPR003594">
    <property type="entry name" value="HATPase_dom"/>
</dbReference>
<keyword evidence="4" id="KW-1003">Cell membrane</keyword>
<evidence type="ECO:0000256" key="7">
    <source>
        <dbReference type="ARBA" id="ARBA00022741"/>
    </source>
</evidence>
<proteinExistence type="predicted"/>
<dbReference type="GO" id="GO:0005886">
    <property type="term" value="C:plasma membrane"/>
    <property type="evidence" value="ECO:0007669"/>
    <property type="project" value="UniProtKB-SubCell"/>
</dbReference>
<dbReference type="SUPFAM" id="SSF55874">
    <property type="entry name" value="ATPase domain of HSP90 chaperone/DNA topoisomerase II/histidine kinase"/>
    <property type="match status" value="1"/>
</dbReference>
<evidence type="ECO:0000256" key="8">
    <source>
        <dbReference type="ARBA" id="ARBA00022777"/>
    </source>
</evidence>
<dbReference type="AlphaFoldDB" id="A0A974SD11"/>
<dbReference type="EC" id="2.7.13.3" evidence="3"/>
<dbReference type="SMART" id="SM00387">
    <property type="entry name" value="HATPase_c"/>
    <property type="match status" value="1"/>
</dbReference>
<evidence type="ECO:0000259" key="14">
    <source>
        <dbReference type="PROSITE" id="PS50109"/>
    </source>
</evidence>
<evidence type="ECO:0000256" key="6">
    <source>
        <dbReference type="ARBA" id="ARBA00022692"/>
    </source>
</evidence>
<dbReference type="Proteomes" id="UP000595841">
    <property type="component" value="Chromosome"/>
</dbReference>
<keyword evidence="16" id="KW-1185">Reference proteome</keyword>
<accession>A0A974SD11</accession>
<dbReference type="GO" id="GO:0004721">
    <property type="term" value="F:phosphoprotein phosphatase activity"/>
    <property type="evidence" value="ECO:0007669"/>
    <property type="project" value="TreeGrafter"/>
</dbReference>
<evidence type="ECO:0000313" key="15">
    <source>
        <dbReference type="EMBL" id="QQZ59845.1"/>
    </source>
</evidence>
<feature type="domain" description="Histidine kinase" evidence="14">
    <location>
        <begin position="132"/>
        <end position="339"/>
    </location>
</feature>
<evidence type="ECO:0000256" key="1">
    <source>
        <dbReference type="ARBA" id="ARBA00000085"/>
    </source>
</evidence>
<dbReference type="EMBL" id="CP068595">
    <property type="protein sequence ID" value="QQZ59845.1"/>
    <property type="molecule type" value="Genomic_DNA"/>
</dbReference>
<gene>
    <name evidence="15" type="ORF">JI735_25125</name>
</gene>
<keyword evidence="6 13" id="KW-0812">Transmembrane</keyword>
<feature type="transmembrane region" description="Helical" evidence="13">
    <location>
        <begin position="21"/>
        <end position="39"/>
    </location>
</feature>
<dbReference type="InterPro" id="IPR036890">
    <property type="entry name" value="HATPase_C_sf"/>
</dbReference>
<evidence type="ECO:0000256" key="11">
    <source>
        <dbReference type="ARBA" id="ARBA00023012"/>
    </source>
</evidence>
<keyword evidence="12 13" id="KW-0472">Membrane</keyword>
<dbReference type="SMART" id="SM00388">
    <property type="entry name" value="HisKA"/>
    <property type="match status" value="1"/>
</dbReference>
<dbReference type="InterPro" id="IPR050351">
    <property type="entry name" value="BphY/WalK/GraS-like"/>
</dbReference>
<keyword evidence="9" id="KW-0067">ATP-binding</keyword>
<evidence type="ECO:0000256" key="4">
    <source>
        <dbReference type="ARBA" id="ARBA00022475"/>
    </source>
</evidence>
<evidence type="ECO:0000256" key="12">
    <source>
        <dbReference type="ARBA" id="ARBA00023136"/>
    </source>
</evidence>
<reference evidence="15 16" key="1">
    <citation type="submission" date="2021-01" db="EMBL/GenBank/DDBJ databases">
        <title>Whole genome sequence of Paenibacillus sonchi LMG 24727 for comparative genomics.</title>
        <authorList>
            <person name="Lee G."/>
            <person name="Kim M.-J."/>
            <person name="Lim K."/>
            <person name="Shin J.-H."/>
        </authorList>
    </citation>
    <scope>NUCLEOTIDE SEQUENCE [LARGE SCALE GENOMIC DNA]</scope>
    <source>
        <strain evidence="15 16">LMG 24727</strain>
    </source>
</reference>
<sequence>MRGNLALILRYLYDRKSWISFYLLSLLLADLLIWMDGGISIRGQSLLYLNLLLILAMAVFLGWRCQKEMKYAHSLAKLAEEMNEDWIETLPAAGFYQEEATNQLLRAVNHWYWNQLSDGMAARSLEQDDLAAWVHEVKTPLTAMKLTIDAGKVHPAMRNIESEWLRIHLLMDQQLHISRLPSLESDYMPEQAGIQRLAAQEVRDLASWCVEKNIAVEFSGEEAAVNTDCKWCRFIIRQLLTNAVKYSPEGGTIHLSSMTARDGTVRMTVTDEGPGIAAHDLPRIFDKGFTGGHGRLHNAATGLGLYLARTVADKIGISLTVQSELHRGTSMQLAFSVSNRFESVRAGRG</sequence>
<evidence type="ECO:0000256" key="9">
    <source>
        <dbReference type="ARBA" id="ARBA00022840"/>
    </source>
</evidence>
<keyword evidence="8 15" id="KW-0418">Kinase</keyword>
<evidence type="ECO:0000256" key="5">
    <source>
        <dbReference type="ARBA" id="ARBA00022679"/>
    </source>
</evidence>
<keyword evidence="10 13" id="KW-1133">Transmembrane helix</keyword>
<dbReference type="Gene3D" id="3.30.565.10">
    <property type="entry name" value="Histidine kinase-like ATPase, C-terminal domain"/>
    <property type="match status" value="1"/>
</dbReference>
<dbReference type="KEGG" id="pson:JI735_25125"/>
<keyword evidence="7" id="KW-0547">Nucleotide-binding</keyword>
<dbReference type="InterPro" id="IPR005467">
    <property type="entry name" value="His_kinase_dom"/>
</dbReference>
<dbReference type="GO" id="GO:0016036">
    <property type="term" value="P:cellular response to phosphate starvation"/>
    <property type="evidence" value="ECO:0007669"/>
    <property type="project" value="TreeGrafter"/>
</dbReference>
<keyword evidence="5" id="KW-0808">Transferase</keyword>
<evidence type="ECO:0000256" key="2">
    <source>
        <dbReference type="ARBA" id="ARBA00004651"/>
    </source>
</evidence>